<proteinExistence type="predicted"/>
<dbReference type="RefSeq" id="XP_043134107.1">
    <property type="nucleotide sequence ID" value="XM_043285413.1"/>
</dbReference>
<gene>
    <name evidence="1" type="ORF">ACHE_21043S</name>
</gene>
<name>A0A7R7VJ00_ASPCH</name>
<dbReference type="EMBL" id="AP024417">
    <property type="protein sequence ID" value="BCR85585.1"/>
    <property type="molecule type" value="Genomic_DNA"/>
</dbReference>
<evidence type="ECO:0000313" key="2">
    <source>
        <dbReference type="Proteomes" id="UP000637239"/>
    </source>
</evidence>
<protein>
    <submittedName>
        <fullName evidence="1">Uncharacterized protein</fullName>
    </submittedName>
</protein>
<accession>A0A7R7VJ00</accession>
<dbReference type="GeneID" id="66979944"/>
<reference evidence="1" key="2">
    <citation type="submission" date="2021-02" db="EMBL/GenBank/DDBJ databases">
        <title>Aspergillus chevalieri M1 genome sequence.</title>
        <authorList>
            <person name="Kadooka C."/>
            <person name="Mori K."/>
            <person name="Futagami T."/>
        </authorList>
    </citation>
    <scope>NUCLEOTIDE SEQUENCE</scope>
    <source>
        <strain evidence="1">M1</strain>
    </source>
</reference>
<dbReference type="KEGG" id="ache:ACHE_21043S"/>
<keyword evidence="2" id="KW-1185">Reference proteome</keyword>
<sequence length="120" mass="13264">MNLIDSMETETFKAFTPHDSPEDLKSPLFGVLMSLRGKKSGSLTGATKVVTTISPKRHIVMAAGLDDTLYPALEEQPNKPTASNSIVQRLKALLACTAYINVRQRTEYLKSYYPADDDDL</sequence>
<dbReference type="AlphaFoldDB" id="A0A7R7VJ00"/>
<reference evidence="1" key="1">
    <citation type="submission" date="2021-01" db="EMBL/GenBank/DDBJ databases">
        <authorList>
            <consortium name="Aspergillus chevalieri M1 genome sequencing consortium"/>
            <person name="Kazuki M."/>
            <person name="Futagami T."/>
        </authorList>
    </citation>
    <scope>NUCLEOTIDE SEQUENCE</scope>
    <source>
        <strain evidence="1">M1</strain>
    </source>
</reference>
<organism evidence="1 2">
    <name type="scientific">Aspergillus chevalieri</name>
    <name type="common">Eurotium chevalieri</name>
    <dbReference type="NCBI Taxonomy" id="182096"/>
    <lineage>
        <taxon>Eukaryota</taxon>
        <taxon>Fungi</taxon>
        <taxon>Dikarya</taxon>
        <taxon>Ascomycota</taxon>
        <taxon>Pezizomycotina</taxon>
        <taxon>Eurotiomycetes</taxon>
        <taxon>Eurotiomycetidae</taxon>
        <taxon>Eurotiales</taxon>
        <taxon>Aspergillaceae</taxon>
        <taxon>Aspergillus</taxon>
        <taxon>Aspergillus subgen. Aspergillus</taxon>
    </lineage>
</organism>
<evidence type="ECO:0000313" key="1">
    <source>
        <dbReference type="EMBL" id="BCR85585.1"/>
    </source>
</evidence>
<dbReference type="Proteomes" id="UP000637239">
    <property type="component" value="Chromosome 2"/>
</dbReference>